<comment type="caution">
    <text evidence="3">The sequence shown here is derived from an EMBL/GenBank/DDBJ whole genome shotgun (WGS) entry which is preliminary data.</text>
</comment>
<keyword evidence="1" id="KW-0560">Oxidoreductase</keyword>
<dbReference type="PANTHER" id="PTHR10366:SF564">
    <property type="entry name" value="STEROL-4-ALPHA-CARBOXYLATE 3-DEHYDROGENASE, DECARBOXYLATING"/>
    <property type="match status" value="1"/>
</dbReference>
<proteinExistence type="predicted"/>
<accession>A0A2S8AAN5</accession>
<protein>
    <submittedName>
        <fullName evidence="3">NAD-dependent epimerase</fullName>
    </submittedName>
</protein>
<dbReference type="InterPro" id="IPR013120">
    <property type="entry name" value="FAR_NAD-bd"/>
</dbReference>
<gene>
    <name evidence="3" type="ORF">C4S77_07335</name>
</gene>
<dbReference type="Pfam" id="PF07993">
    <property type="entry name" value="NAD_binding_4"/>
    <property type="match status" value="1"/>
</dbReference>
<keyword evidence="4" id="KW-1185">Reference proteome</keyword>
<evidence type="ECO:0000259" key="2">
    <source>
        <dbReference type="Pfam" id="PF07993"/>
    </source>
</evidence>
<dbReference type="InterPro" id="IPR050425">
    <property type="entry name" value="NAD(P)_dehydrat-like"/>
</dbReference>
<dbReference type="Gene3D" id="3.40.50.720">
    <property type="entry name" value="NAD(P)-binding Rossmann-like Domain"/>
    <property type="match status" value="1"/>
</dbReference>
<reference evidence="3 4" key="1">
    <citation type="submission" date="2018-02" db="EMBL/GenBank/DDBJ databases">
        <title>Genome sequences of Apibacter spp., gut symbionts of Asian honey bees.</title>
        <authorList>
            <person name="Kwong W.K."/>
            <person name="Steele M.I."/>
            <person name="Moran N.A."/>
        </authorList>
    </citation>
    <scope>NUCLEOTIDE SEQUENCE [LARGE SCALE GENOMIC DNA]</scope>
    <source>
        <strain evidence="4">wkB301</strain>
    </source>
</reference>
<feature type="domain" description="Thioester reductase (TE)" evidence="2">
    <location>
        <begin position="4"/>
        <end position="200"/>
    </location>
</feature>
<evidence type="ECO:0000313" key="3">
    <source>
        <dbReference type="EMBL" id="PQL91614.1"/>
    </source>
</evidence>
<dbReference type="RefSeq" id="WP_105247000.1">
    <property type="nucleotide sequence ID" value="NZ_PSZM01000040.1"/>
</dbReference>
<evidence type="ECO:0000256" key="1">
    <source>
        <dbReference type="ARBA" id="ARBA00023002"/>
    </source>
</evidence>
<dbReference type="SUPFAM" id="SSF51735">
    <property type="entry name" value="NAD(P)-binding Rossmann-fold domains"/>
    <property type="match status" value="1"/>
</dbReference>
<evidence type="ECO:0000313" key="4">
    <source>
        <dbReference type="Proteomes" id="UP000238042"/>
    </source>
</evidence>
<dbReference type="EMBL" id="PSZM01000040">
    <property type="protein sequence ID" value="PQL91614.1"/>
    <property type="molecule type" value="Genomic_DNA"/>
</dbReference>
<dbReference type="PANTHER" id="PTHR10366">
    <property type="entry name" value="NAD DEPENDENT EPIMERASE/DEHYDRATASE"/>
    <property type="match status" value="1"/>
</dbReference>
<dbReference type="Proteomes" id="UP000238042">
    <property type="component" value="Unassembled WGS sequence"/>
</dbReference>
<dbReference type="GO" id="GO:0016616">
    <property type="term" value="F:oxidoreductase activity, acting on the CH-OH group of donors, NAD or NADP as acceptor"/>
    <property type="evidence" value="ECO:0007669"/>
    <property type="project" value="TreeGrafter"/>
</dbReference>
<dbReference type="InterPro" id="IPR036291">
    <property type="entry name" value="NAD(P)-bd_dom_sf"/>
</dbReference>
<organism evidence="3 4">
    <name type="scientific">Apibacter adventoris</name>
    <dbReference type="NCBI Taxonomy" id="1679466"/>
    <lineage>
        <taxon>Bacteria</taxon>
        <taxon>Pseudomonadati</taxon>
        <taxon>Bacteroidota</taxon>
        <taxon>Flavobacteriia</taxon>
        <taxon>Flavobacteriales</taxon>
        <taxon>Weeksellaceae</taxon>
        <taxon>Apibacter</taxon>
    </lineage>
</organism>
<dbReference type="OrthoDB" id="596910at2"/>
<name>A0A2S8AAN5_9FLAO</name>
<sequence length="337" mass="38635">MVLVTGGTGLLGTYFLLQLVRLNKKVRVLLRHNATKHEVLELFKIYEPEKYLQFYNSLLWVEGDLLDISSLEIALKGVTHVYHIAGKVSFDENQKDELYKVNVEGTKNIINISIEKQIEKFCFISSIATLDIIPGQPYIDEKAEWNFKNIHSSYASSKYAAEMEVWRGSQEGLKVIVVNPGIILGSGNWERSSGFLYDMAMTKNAFYPSGLSAYIDAEDVSKISIQLMDNNSIFNEKYILVSENATYQKVFQILRKYFNKKPAIKISDFWLSKIALFSRILPIKKKLNKATFLALTSKTGYCNKKINETLGFTFTPLKKSLEFHANNYLHYKKIKND</sequence>
<dbReference type="AlphaFoldDB" id="A0A2S8AAN5"/>